<reference evidence="14" key="1">
    <citation type="submission" date="2016-11" db="EMBL/GenBank/DDBJ databases">
        <authorList>
            <person name="Varghese N."/>
            <person name="Submissions S."/>
        </authorList>
    </citation>
    <scope>NUCLEOTIDE SEQUENCE [LARGE SCALE GENOMIC DNA]</scope>
    <source>
        <strain evidence="14">DSM 22623</strain>
    </source>
</reference>
<dbReference type="InterPro" id="IPR005467">
    <property type="entry name" value="His_kinase_dom"/>
</dbReference>
<dbReference type="Gene3D" id="1.10.287.130">
    <property type="match status" value="1"/>
</dbReference>
<dbReference type="InterPro" id="IPR052162">
    <property type="entry name" value="Sensor_kinase/Photoreceptor"/>
</dbReference>
<keyword evidence="5" id="KW-0597">Phosphoprotein</keyword>
<dbReference type="InterPro" id="IPR003018">
    <property type="entry name" value="GAF"/>
</dbReference>
<evidence type="ECO:0000256" key="4">
    <source>
        <dbReference type="ARBA" id="ARBA00022543"/>
    </source>
</evidence>
<dbReference type="PROSITE" id="PS50109">
    <property type="entry name" value="HIS_KIN"/>
    <property type="match status" value="1"/>
</dbReference>
<dbReference type="Gene3D" id="3.30.450.20">
    <property type="entry name" value="PAS domain"/>
    <property type="match status" value="1"/>
</dbReference>
<name>A0A1M6KCB4_9FLAO</name>
<dbReference type="OrthoDB" id="9781208at2"/>
<dbReference type="InterPro" id="IPR003661">
    <property type="entry name" value="HisK_dim/P_dom"/>
</dbReference>
<dbReference type="Pfam" id="PF00360">
    <property type="entry name" value="PHY"/>
    <property type="match status" value="1"/>
</dbReference>
<dbReference type="Proteomes" id="UP000184432">
    <property type="component" value="Unassembled WGS sequence"/>
</dbReference>
<dbReference type="InterPro" id="IPR036097">
    <property type="entry name" value="HisK_dim/P_sf"/>
</dbReference>
<dbReference type="Pfam" id="PF01590">
    <property type="entry name" value="GAF"/>
    <property type="match status" value="1"/>
</dbReference>
<sequence length="765" mass="89411">MPITRDSYRKNYLTFKLTLDNCGEEPIHRPIVTQSHGVLIAWDNEQPNAPIFLSENVSNVFSNPDIDSYFNLSPEEWMDNDISEAFEEMEDPFSWNSIDPIPVLINNKPWNVIRHIHNKTRFIELEPIYRDKNLIGRTLSSFHEIRMVTEPLQYIDNLPELFKVFTEKYRQVTGYDRVMIYRFDEDYHGSVEGESKKQEIESFLGLHYPATDIPPIARDLFLKNRSRIIPNVSAGTNRVIFNPKAKNPYDYLDLTYTQLRGTSPIHIEYLKNMGVEATYTLALIIDNKLWGLVACHHYSPFFVNYETRKTGELIVDNLCRRISEIEFAKEQKKRKELRKKEEDFNKYLVSSWEVLLQLINDKIDLPDLLQVDGAALVTSSLGIYRQKLTPDEDILLKIYNCLQKNPDFFENDICTTKDIRELVKDQINLKRLSEEIGGAAIIQLKELDDCMIFWFKKSERTVYDWAGDPRRPYEVDYDEDGDIQLSPRKSFEKWKNAVNFKCSPWDNVTIEMIHRVKDIIIKRNRDWNPFQSEQYKRELEQITYTASHDLQEPLRTIDNYLMLINEELGDKNGSFDEYLGKTRNSTKRMSKLIDQMLVYSKVGSSTMRENTDLNSVLNEIIEDFGLKINELGAKIIFNDLPVIYCDPVDVKKLFQNFISNSLKYCKENISPIIEIQAKKNGSSWMFSITDNGIGIKKKNFEKVFSLFQRLHHHEDIPGTGIGLPTCRKIVESMNGKIWLTSEIGVGTTFWFTLKSEQLDHELTKK</sequence>
<keyword evidence="7" id="KW-0808">Transferase</keyword>
<evidence type="ECO:0000313" key="14">
    <source>
        <dbReference type="Proteomes" id="UP000184432"/>
    </source>
</evidence>
<organism evidence="13 14">
    <name type="scientific">Aquimarina spongiae</name>
    <dbReference type="NCBI Taxonomy" id="570521"/>
    <lineage>
        <taxon>Bacteria</taxon>
        <taxon>Pseudomonadati</taxon>
        <taxon>Bacteroidota</taxon>
        <taxon>Flavobacteriia</taxon>
        <taxon>Flavobacteriales</taxon>
        <taxon>Flavobacteriaceae</taxon>
        <taxon>Aquimarina</taxon>
    </lineage>
</organism>
<dbReference type="SUPFAM" id="SSF55785">
    <property type="entry name" value="PYP-like sensor domain (PAS domain)"/>
    <property type="match status" value="1"/>
</dbReference>
<evidence type="ECO:0000256" key="9">
    <source>
        <dbReference type="ARBA" id="ARBA00022991"/>
    </source>
</evidence>
<dbReference type="InterPro" id="IPR013515">
    <property type="entry name" value="Phytochrome_cen-reg"/>
</dbReference>
<evidence type="ECO:0000256" key="10">
    <source>
        <dbReference type="ARBA" id="ARBA00023170"/>
    </source>
</evidence>
<dbReference type="SMART" id="SM00387">
    <property type="entry name" value="HATPase_c"/>
    <property type="match status" value="1"/>
</dbReference>
<dbReference type="InterPro" id="IPR016132">
    <property type="entry name" value="Phyto_chromo_attachment"/>
</dbReference>
<keyword evidence="4" id="KW-0600">Photoreceptor protein</keyword>
<dbReference type="SMART" id="SM00065">
    <property type="entry name" value="GAF"/>
    <property type="match status" value="1"/>
</dbReference>
<dbReference type="GO" id="GO:0006355">
    <property type="term" value="P:regulation of DNA-templated transcription"/>
    <property type="evidence" value="ECO:0007669"/>
    <property type="project" value="InterPro"/>
</dbReference>
<dbReference type="PANTHER" id="PTHR43304">
    <property type="entry name" value="PHYTOCHROME-LIKE PROTEIN CPH1"/>
    <property type="match status" value="1"/>
</dbReference>
<dbReference type="FunFam" id="3.30.565.10:FF:000006">
    <property type="entry name" value="Sensor histidine kinase WalK"/>
    <property type="match status" value="1"/>
</dbReference>
<dbReference type="Gene3D" id="3.30.450.270">
    <property type="match status" value="1"/>
</dbReference>
<evidence type="ECO:0000256" key="5">
    <source>
        <dbReference type="ARBA" id="ARBA00022553"/>
    </source>
</evidence>
<evidence type="ECO:0000256" key="6">
    <source>
        <dbReference type="ARBA" id="ARBA00022606"/>
    </source>
</evidence>
<feature type="domain" description="Histidine kinase" evidence="12">
    <location>
        <begin position="545"/>
        <end position="757"/>
    </location>
</feature>
<dbReference type="InterPro" id="IPR001294">
    <property type="entry name" value="Phytochrome"/>
</dbReference>
<evidence type="ECO:0000259" key="12">
    <source>
        <dbReference type="PROSITE" id="PS50109"/>
    </source>
</evidence>
<proteinExistence type="inferred from homology"/>
<keyword evidence="14" id="KW-1185">Reference proteome</keyword>
<dbReference type="EMBL" id="FQYP01000010">
    <property type="protein sequence ID" value="SHJ56562.1"/>
    <property type="molecule type" value="Genomic_DNA"/>
</dbReference>
<keyword evidence="8 13" id="KW-0418">Kinase</keyword>
<dbReference type="InterPro" id="IPR029016">
    <property type="entry name" value="GAF-like_dom_sf"/>
</dbReference>
<dbReference type="Pfam" id="PF02518">
    <property type="entry name" value="HATPase_c"/>
    <property type="match status" value="1"/>
</dbReference>
<comment type="catalytic activity">
    <reaction evidence="1">
        <text>ATP + protein L-histidine = ADP + protein N-phospho-L-histidine.</text>
        <dbReference type="EC" id="2.7.13.3"/>
    </reaction>
</comment>
<keyword evidence="9" id="KW-0157">Chromophore</keyword>
<dbReference type="InterPro" id="IPR035965">
    <property type="entry name" value="PAS-like_dom_sf"/>
</dbReference>
<dbReference type="RefSeq" id="WP_073320798.1">
    <property type="nucleotide sequence ID" value="NZ_FQYP01000010.1"/>
</dbReference>
<gene>
    <name evidence="13" type="ORF">SAMN04488508_110193</name>
</gene>
<dbReference type="SMART" id="SM00388">
    <property type="entry name" value="HisKA"/>
    <property type="match status" value="1"/>
</dbReference>
<dbReference type="Pfam" id="PF00512">
    <property type="entry name" value="HisKA"/>
    <property type="match status" value="1"/>
</dbReference>
<dbReference type="CDD" id="cd00082">
    <property type="entry name" value="HisKA"/>
    <property type="match status" value="1"/>
</dbReference>
<dbReference type="InterPro" id="IPR043150">
    <property type="entry name" value="Phytochrome_PHY_sf"/>
</dbReference>
<dbReference type="GO" id="GO:0009584">
    <property type="term" value="P:detection of visible light"/>
    <property type="evidence" value="ECO:0007669"/>
    <property type="project" value="InterPro"/>
</dbReference>
<evidence type="ECO:0000256" key="2">
    <source>
        <dbReference type="ARBA" id="ARBA00006402"/>
    </source>
</evidence>
<dbReference type="SUPFAM" id="SSF55781">
    <property type="entry name" value="GAF domain-like"/>
    <property type="match status" value="2"/>
</dbReference>
<evidence type="ECO:0000259" key="11">
    <source>
        <dbReference type="PROSITE" id="PS50046"/>
    </source>
</evidence>
<dbReference type="GO" id="GO:0000155">
    <property type="term" value="F:phosphorelay sensor kinase activity"/>
    <property type="evidence" value="ECO:0007669"/>
    <property type="project" value="InterPro"/>
</dbReference>
<dbReference type="Gene3D" id="3.30.450.40">
    <property type="match status" value="1"/>
</dbReference>
<dbReference type="AlphaFoldDB" id="A0A1M6KCB4"/>
<feature type="domain" description="Phytochrome chromophore attachment site" evidence="11">
    <location>
        <begin position="157"/>
        <end position="316"/>
    </location>
</feature>
<comment type="similarity">
    <text evidence="2">In the N-terminal section; belongs to the phytochrome family.</text>
</comment>
<dbReference type="PRINTS" id="PR01033">
    <property type="entry name" value="PHYTOCHROME"/>
</dbReference>
<keyword evidence="6" id="KW-0716">Sensory transduction</keyword>
<keyword evidence="10" id="KW-0675">Receptor</keyword>
<dbReference type="STRING" id="570521.SAMN04488508_110193"/>
<dbReference type="EC" id="2.7.13.3" evidence="3"/>
<dbReference type="PANTHER" id="PTHR43304:SF1">
    <property type="entry name" value="PAC DOMAIN-CONTAINING PROTEIN"/>
    <property type="match status" value="1"/>
</dbReference>
<dbReference type="Gene3D" id="3.30.565.10">
    <property type="entry name" value="Histidine kinase-like ATPase, C-terminal domain"/>
    <property type="match status" value="1"/>
</dbReference>
<dbReference type="GO" id="GO:0009881">
    <property type="term" value="F:photoreceptor activity"/>
    <property type="evidence" value="ECO:0007669"/>
    <property type="project" value="UniProtKB-KW"/>
</dbReference>
<dbReference type="SUPFAM" id="SSF47384">
    <property type="entry name" value="Homodimeric domain of signal transducing histidine kinase"/>
    <property type="match status" value="1"/>
</dbReference>
<accession>A0A1M6KCB4</accession>
<dbReference type="InterPro" id="IPR003594">
    <property type="entry name" value="HATPase_dom"/>
</dbReference>
<protein>
    <recommendedName>
        <fullName evidence="3">histidine kinase</fullName>
        <ecNumber evidence="3">2.7.13.3</ecNumber>
    </recommendedName>
</protein>
<evidence type="ECO:0000256" key="3">
    <source>
        <dbReference type="ARBA" id="ARBA00012438"/>
    </source>
</evidence>
<dbReference type="InterPro" id="IPR013654">
    <property type="entry name" value="PAS_2"/>
</dbReference>
<evidence type="ECO:0000256" key="7">
    <source>
        <dbReference type="ARBA" id="ARBA00022679"/>
    </source>
</evidence>
<dbReference type="InterPro" id="IPR036890">
    <property type="entry name" value="HATPase_C_sf"/>
</dbReference>
<evidence type="ECO:0000256" key="8">
    <source>
        <dbReference type="ARBA" id="ARBA00022777"/>
    </source>
</evidence>
<dbReference type="SUPFAM" id="SSF55874">
    <property type="entry name" value="ATPase domain of HSP90 chaperone/DNA topoisomerase II/histidine kinase"/>
    <property type="match status" value="1"/>
</dbReference>
<dbReference type="Pfam" id="PF08446">
    <property type="entry name" value="PAS_2"/>
    <property type="match status" value="1"/>
</dbReference>
<evidence type="ECO:0000256" key="1">
    <source>
        <dbReference type="ARBA" id="ARBA00000085"/>
    </source>
</evidence>
<dbReference type="PROSITE" id="PS50046">
    <property type="entry name" value="PHYTOCHROME_2"/>
    <property type="match status" value="1"/>
</dbReference>
<evidence type="ECO:0000313" key="13">
    <source>
        <dbReference type="EMBL" id="SHJ56562.1"/>
    </source>
</evidence>